<gene>
    <name evidence="3" type="ORF">V4F39_03565</name>
</gene>
<dbReference type="Gene3D" id="2.40.10.220">
    <property type="entry name" value="predicted glycosyltransferase like domains"/>
    <property type="match status" value="1"/>
</dbReference>
<evidence type="ECO:0000259" key="2">
    <source>
        <dbReference type="Pfam" id="PF07238"/>
    </source>
</evidence>
<name>A0AAW9Q204_9BURK</name>
<dbReference type="Pfam" id="PF07238">
    <property type="entry name" value="PilZ"/>
    <property type="match status" value="1"/>
</dbReference>
<dbReference type="EMBL" id="JAZIBG010000009">
    <property type="protein sequence ID" value="MEF7612976.1"/>
    <property type="molecule type" value="Genomic_DNA"/>
</dbReference>
<comment type="caution">
    <text evidence="3">The sequence shown here is derived from an EMBL/GenBank/DDBJ whole genome shotgun (WGS) entry which is preliminary data.</text>
</comment>
<proteinExistence type="predicted"/>
<dbReference type="Proteomes" id="UP001336250">
    <property type="component" value="Unassembled WGS sequence"/>
</dbReference>
<dbReference type="AlphaFoldDB" id="A0AAW9Q204"/>
<evidence type="ECO:0000259" key="1">
    <source>
        <dbReference type="Pfam" id="PF03756"/>
    </source>
</evidence>
<protein>
    <submittedName>
        <fullName evidence="3">PilZ domain-containing protein</fullName>
    </submittedName>
</protein>
<reference evidence="3 4" key="1">
    <citation type="submission" date="2024-02" db="EMBL/GenBank/DDBJ databases">
        <title>Genome sequence of Aquincola sp. MAHUQ-54.</title>
        <authorList>
            <person name="Huq M.A."/>
        </authorList>
    </citation>
    <scope>NUCLEOTIDE SEQUENCE [LARGE SCALE GENOMIC DNA]</scope>
    <source>
        <strain evidence="3 4">MAHUQ-54</strain>
    </source>
</reference>
<keyword evidence="4" id="KW-1185">Reference proteome</keyword>
<dbReference type="GO" id="GO:0035438">
    <property type="term" value="F:cyclic-di-GMP binding"/>
    <property type="evidence" value="ECO:0007669"/>
    <property type="project" value="InterPro"/>
</dbReference>
<evidence type="ECO:0000313" key="3">
    <source>
        <dbReference type="EMBL" id="MEF7612976.1"/>
    </source>
</evidence>
<evidence type="ECO:0000313" key="4">
    <source>
        <dbReference type="Proteomes" id="UP001336250"/>
    </source>
</evidence>
<feature type="domain" description="PilZ" evidence="2">
    <location>
        <begin position="309"/>
        <end position="387"/>
    </location>
</feature>
<dbReference type="SUPFAM" id="SSF141371">
    <property type="entry name" value="PilZ domain-like"/>
    <property type="match status" value="1"/>
</dbReference>
<dbReference type="RefSeq" id="WP_332287889.1">
    <property type="nucleotide sequence ID" value="NZ_JAZIBG010000009.1"/>
</dbReference>
<dbReference type="Pfam" id="PF03756">
    <property type="entry name" value="AfsA"/>
    <property type="match status" value="1"/>
</dbReference>
<dbReference type="InterPro" id="IPR005509">
    <property type="entry name" value="AfsA_hotdog_dom"/>
</dbReference>
<feature type="domain" description="A-factor biosynthesis hotdog" evidence="1">
    <location>
        <begin position="161"/>
        <end position="268"/>
    </location>
</feature>
<organism evidence="3 4">
    <name type="scientific">Aquincola agrisoli</name>
    <dbReference type="NCBI Taxonomy" id="3119538"/>
    <lineage>
        <taxon>Bacteria</taxon>
        <taxon>Pseudomonadati</taxon>
        <taxon>Pseudomonadota</taxon>
        <taxon>Betaproteobacteria</taxon>
        <taxon>Burkholderiales</taxon>
        <taxon>Sphaerotilaceae</taxon>
        <taxon>Aquincola</taxon>
    </lineage>
</organism>
<accession>A0AAW9Q204</accession>
<dbReference type="InterPro" id="IPR009875">
    <property type="entry name" value="PilZ_domain"/>
</dbReference>
<sequence length="400" mass="44785">MKIGEAGSEKVPTTVVHKEFDEDVLVANMRGLIPSWIGPHVLAAPGLAEVHREALRAAYCVERPGPTPGERLLGLRTLPAVLEERRIAPLAEETREAVRRHYRAEHGRWWLASEYVDELDQVVLMSHLADRSAHLSDVDRYVISAALDGIPGLVRPKVACFSMVMDTQNYFFYRKHHEHVPGIMLIEVVRQAMYAQYYRYAALARGEVSLTIENLSVDFLGFVNANYPVRIQVEDVRTPEQIAATPTEERLATFSQLGRVVMKATMRANPIRMSLFKRLRNIKPPAKARFIPTKNIAPQGVFTWPGSPALDGRIQDLSAGGVKALFDGAPVIEPGSQARFSMLVEGMGFVHATLAVRWTQDEHGRTGVGFQIVDIDLTSVQRLREAIKNFTFVNTRRGEL</sequence>